<accession>A0ABS8ZC84</accession>
<dbReference type="RefSeq" id="WP_233727055.1">
    <property type="nucleotide sequence ID" value="NZ_JAJVCN010000002.1"/>
</dbReference>
<dbReference type="SUPFAM" id="SSF46955">
    <property type="entry name" value="Putative DNA-binding domain"/>
    <property type="match status" value="1"/>
</dbReference>
<dbReference type="InterPro" id="IPR009061">
    <property type="entry name" value="DNA-bd_dom_put_sf"/>
</dbReference>
<feature type="domain" description="Helix-turn-helix" evidence="1">
    <location>
        <begin position="9"/>
        <end position="60"/>
    </location>
</feature>
<protein>
    <submittedName>
        <fullName evidence="2">Helix-turn-helix domain-containing protein</fullName>
    </submittedName>
</protein>
<gene>
    <name evidence="2" type="ORF">LWC34_22000</name>
</gene>
<dbReference type="Proteomes" id="UP001521150">
    <property type="component" value="Unassembled WGS sequence"/>
</dbReference>
<reference evidence="2 3" key="1">
    <citation type="submission" date="2021-12" db="EMBL/GenBank/DDBJ databases">
        <title>Genome sequence of Kibdelosporangium philippinense ATCC 49844.</title>
        <authorList>
            <person name="Fedorov E.A."/>
            <person name="Omeragic M."/>
            <person name="Shalygina K.F."/>
            <person name="Maclea K.S."/>
        </authorList>
    </citation>
    <scope>NUCLEOTIDE SEQUENCE [LARGE SCALE GENOMIC DNA]</scope>
    <source>
        <strain evidence="2 3">ATCC 49844</strain>
    </source>
</reference>
<name>A0ABS8ZC84_9PSEU</name>
<evidence type="ECO:0000313" key="3">
    <source>
        <dbReference type="Proteomes" id="UP001521150"/>
    </source>
</evidence>
<dbReference type="Pfam" id="PF12728">
    <property type="entry name" value="HTH_17"/>
    <property type="match status" value="1"/>
</dbReference>
<sequence>MQFEDNRVYRVKAVAEALDVSPATIYRAIESGAMDAYKIGTGKGTLRIPGRSVNVYLNECGEAAYQAYVVSGQSPAADDTDNVNNTAAGVA</sequence>
<evidence type="ECO:0000313" key="2">
    <source>
        <dbReference type="EMBL" id="MCE7005475.1"/>
    </source>
</evidence>
<dbReference type="InterPro" id="IPR041657">
    <property type="entry name" value="HTH_17"/>
</dbReference>
<comment type="caution">
    <text evidence="2">The sequence shown here is derived from an EMBL/GenBank/DDBJ whole genome shotgun (WGS) entry which is preliminary data.</text>
</comment>
<evidence type="ECO:0000259" key="1">
    <source>
        <dbReference type="Pfam" id="PF12728"/>
    </source>
</evidence>
<keyword evidence="3" id="KW-1185">Reference proteome</keyword>
<organism evidence="2 3">
    <name type="scientific">Kibdelosporangium philippinense</name>
    <dbReference type="NCBI Taxonomy" id="211113"/>
    <lineage>
        <taxon>Bacteria</taxon>
        <taxon>Bacillati</taxon>
        <taxon>Actinomycetota</taxon>
        <taxon>Actinomycetes</taxon>
        <taxon>Pseudonocardiales</taxon>
        <taxon>Pseudonocardiaceae</taxon>
        <taxon>Kibdelosporangium</taxon>
    </lineage>
</organism>
<dbReference type="EMBL" id="JAJVCN010000002">
    <property type="protein sequence ID" value="MCE7005475.1"/>
    <property type="molecule type" value="Genomic_DNA"/>
</dbReference>
<proteinExistence type="predicted"/>